<evidence type="ECO:0000256" key="2">
    <source>
        <dbReference type="ARBA" id="ARBA00022692"/>
    </source>
</evidence>
<feature type="transmembrane region" description="Helical" evidence="5">
    <location>
        <begin position="238"/>
        <end position="259"/>
    </location>
</feature>
<protein>
    <recommendedName>
        <fullName evidence="5">Probable membrane transporter protein</fullName>
    </recommendedName>
</protein>
<dbReference type="AlphaFoldDB" id="A0A3D3R6Q7"/>
<keyword evidence="3 5" id="KW-1133">Transmembrane helix</keyword>
<dbReference type="PANTHER" id="PTHR43701:SF2">
    <property type="entry name" value="MEMBRANE TRANSPORTER PROTEIN YJNA-RELATED"/>
    <property type="match status" value="1"/>
</dbReference>
<dbReference type="EMBL" id="DQAY01000103">
    <property type="protein sequence ID" value="HCO24564.1"/>
    <property type="molecule type" value="Genomic_DNA"/>
</dbReference>
<feature type="transmembrane region" description="Helical" evidence="5">
    <location>
        <begin position="111"/>
        <end position="137"/>
    </location>
</feature>
<dbReference type="InterPro" id="IPR002781">
    <property type="entry name" value="TM_pro_TauE-like"/>
</dbReference>
<accession>A0A3D3R6Q7</accession>
<keyword evidence="5" id="KW-1003">Cell membrane</keyword>
<evidence type="ECO:0000256" key="3">
    <source>
        <dbReference type="ARBA" id="ARBA00022989"/>
    </source>
</evidence>
<evidence type="ECO:0000256" key="4">
    <source>
        <dbReference type="ARBA" id="ARBA00023136"/>
    </source>
</evidence>
<dbReference type="InterPro" id="IPR051598">
    <property type="entry name" value="TSUP/Inactive_protease-like"/>
</dbReference>
<comment type="subcellular location">
    <subcellularLocation>
        <location evidence="5">Cell membrane</location>
        <topology evidence="5">Multi-pass membrane protein</topology>
    </subcellularLocation>
    <subcellularLocation>
        <location evidence="1">Membrane</location>
        <topology evidence="1">Multi-pass membrane protein</topology>
    </subcellularLocation>
</comment>
<evidence type="ECO:0000256" key="5">
    <source>
        <dbReference type="RuleBase" id="RU363041"/>
    </source>
</evidence>
<evidence type="ECO:0000313" key="6">
    <source>
        <dbReference type="EMBL" id="HCO24564.1"/>
    </source>
</evidence>
<comment type="similarity">
    <text evidence="5">Belongs to the 4-toluene sulfonate uptake permease (TSUP) (TC 2.A.102) family.</text>
</comment>
<feature type="transmembrane region" description="Helical" evidence="5">
    <location>
        <begin position="74"/>
        <end position="95"/>
    </location>
</feature>
<keyword evidence="2 5" id="KW-0812">Transmembrane</keyword>
<keyword evidence="4 5" id="KW-0472">Membrane</keyword>
<organism evidence="6 7">
    <name type="scientific">Gimesia maris</name>
    <dbReference type="NCBI Taxonomy" id="122"/>
    <lineage>
        <taxon>Bacteria</taxon>
        <taxon>Pseudomonadati</taxon>
        <taxon>Planctomycetota</taxon>
        <taxon>Planctomycetia</taxon>
        <taxon>Planctomycetales</taxon>
        <taxon>Planctomycetaceae</taxon>
        <taxon>Gimesia</taxon>
    </lineage>
</organism>
<feature type="transmembrane region" description="Helical" evidence="5">
    <location>
        <begin position="20"/>
        <end position="41"/>
    </location>
</feature>
<dbReference type="Pfam" id="PF01925">
    <property type="entry name" value="TauE"/>
    <property type="match status" value="1"/>
</dbReference>
<comment type="caution">
    <text evidence="6">The sequence shown here is derived from an EMBL/GenBank/DDBJ whole genome shotgun (WGS) entry which is preliminary data.</text>
</comment>
<proteinExistence type="inferred from homology"/>
<feature type="transmembrane region" description="Helical" evidence="5">
    <location>
        <begin position="271"/>
        <end position="291"/>
    </location>
</feature>
<evidence type="ECO:0000256" key="1">
    <source>
        <dbReference type="ARBA" id="ARBA00004141"/>
    </source>
</evidence>
<reference evidence="6 7" key="1">
    <citation type="journal article" date="2018" name="Nat. Biotechnol.">
        <title>A standardized bacterial taxonomy based on genome phylogeny substantially revises the tree of life.</title>
        <authorList>
            <person name="Parks D.H."/>
            <person name="Chuvochina M."/>
            <person name="Waite D.W."/>
            <person name="Rinke C."/>
            <person name="Skarshewski A."/>
            <person name="Chaumeil P.A."/>
            <person name="Hugenholtz P."/>
        </authorList>
    </citation>
    <scope>NUCLEOTIDE SEQUENCE [LARGE SCALE GENOMIC DNA]</scope>
    <source>
        <strain evidence="6">UBA9375</strain>
    </source>
</reference>
<feature type="transmembrane region" description="Helical" evidence="5">
    <location>
        <begin position="183"/>
        <end position="204"/>
    </location>
</feature>
<sequence>MGFGWFDFFLISTTGGLIGFLAGMFGVGGGFLLVPILNIVLGIPMELAVGASACQVLGPATTSLLARKIKVRDLFFPLVITGGLLLGVIAGTGILEHAKSSAAVMINGRNIIVADLVVLIAYFLMLTGLGVLSLRSARRDDSELNGTLFTDRFQIPPVVRFPGLVEAPLSIPVIAWFGLGLGLVSGLLGISGGILLFPILIFGLGIPTHRAITCSLVIVWVVAFQSTIAHAWHGNISIMIVIALLFGGTVGARLGSDLNARLKGLQLRRQFGWLLISVALMIGMRLVFLLAG</sequence>
<dbReference type="PANTHER" id="PTHR43701">
    <property type="entry name" value="MEMBRANE TRANSPORTER PROTEIN MJ0441-RELATED"/>
    <property type="match status" value="1"/>
</dbReference>
<dbReference type="GO" id="GO:0005886">
    <property type="term" value="C:plasma membrane"/>
    <property type="evidence" value="ECO:0007669"/>
    <property type="project" value="UniProtKB-SubCell"/>
</dbReference>
<name>A0A3D3R6Q7_9PLAN</name>
<evidence type="ECO:0000313" key="7">
    <source>
        <dbReference type="Proteomes" id="UP000263642"/>
    </source>
</evidence>
<gene>
    <name evidence="6" type="ORF">DIT97_16615</name>
</gene>
<dbReference type="Proteomes" id="UP000263642">
    <property type="component" value="Unassembled WGS sequence"/>
</dbReference>